<keyword evidence="2" id="KW-1185">Reference proteome</keyword>
<accession>A0A183D6J6</accession>
<dbReference type="WBParaSite" id="GPUH_0000434401-mRNA-1">
    <property type="protein sequence ID" value="GPUH_0000434401-mRNA-1"/>
    <property type="gene ID" value="GPUH_0000434401"/>
</dbReference>
<dbReference type="EMBL" id="UYRT01008083">
    <property type="protein sequence ID" value="VDK44173.1"/>
    <property type="molecule type" value="Genomic_DNA"/>
</dbReference>
<proteinExistence type="predicted"/>
<evidence type="ECO:0000313" key="2">
    <source>
        <dbReference type="Proteomes" id="UP000271098"/>
    </source>
</evidence>
<dbReference type="AlphaFoldDB" id="A0A183D6J6"/>
<evidence type="ECO:0000313" key="1">
    <source>
        <dbReference type="EMBL" id="VDK44173.1"/>
    </source>
</evidence>
<gene>
    <name evidence="1" type="ORF">GPUH_LOCUS4337</name>
</gene>
<dbReference type="Proteomes" id="UP000271098">
    <property type="component" value="Unassembled WGS sequence"/>
</dbReference>
<evidence type="ECO:0000313" key="3">
    <source>
        <dbReference type="WBParaSite" id="GPUH_0000434401-mRNA-1"/>
    </source>
</evidence>
<name>A0A183D6J6_9BILA</name>
<organism evidence="3">
    <name type="scientific">Gongylonema pulchrum</name>
    <dbReference type="NCBI Taxonomy" id="637853"/>
    <lineage>
        <taxon>Eukaryota</taxon>
        <taxon>Metazoa</taxon>
        <taxon>Ecdysozoa</taxon>
        <taxon>Nematoda</taxon>
        <taxon>Chromadorea</taxon>
        <taxon>Rhabditida</taxon>
        <taxon>Spirurina</taxon>
        <taxon>Spiruromorpha</taxon>
        <taxon>Spiruroidea</taxon>
        <taxon>Gongylonematidae</taxon>
        <taxon>Gongylonema</taxon>
    </lineage>
</organism>
<reference evidence="3" key="1">
    <citation type="submission" date="2016-06" db="UniProtKB">
        <authorList>
            <consortium name="WormBaseParasite"/>
        </authorList>
    </citation>
    <scope>IDENTIFICATION</scope>
</reference>
<sequence>MLLSSAFDVITFSKFKSDRWAFLGDEYPKGITSQAEEEASKKKKIALLKHTIPPPQKYSVEKMPGKSLMTHLPSTLKSQLEALWGKHVKVMEAMKANMKMSQEVNSKLLENIDLEKKIIADAIAMQNPSTDSEAMNLIMLGSEMAEAMSAALLSPSGSDEMQLDEIYAKVRL</sequence>
<protein>
    <submittedName>
        <fullName evidence="3">Transcription factor</fullName>
    </submittedName>
</protein>
<reference evidence="1 2" key="2">
    <citation type="submission" date="2018-11" db="EMBL/GenBank/DDBJ databases">
        <authorList>
            <consortium name="Pathogen Informatics"/>
        </authorList>
    </citation>
    <scope>NUCLEOTIDE SEQUENCE [LARGE SCALE GENOMIC DNA]</scope>
</reference>